<sequence length="77" mass="8181">MTITVDHVRELLGSDSPDATLVLVGGRPKVTTTPAAENGLVVASRADLWKDRDTPPGDEDLRRLAEILNTTVSELGG</sequence>
<name>A0A7W3MY64_9ACTN</name>
<dbReference type="AlphaFoldDB" id="A0A7W3MY64"/>
<accession>A0A7W3MY64</accession>
<reference evidence="1 2" key="1">
    <citation type="submission" date="2020-08" db="EMBL/GenBank/DDBJ databases">
        <title>Sequencing the genomes of 1000 actinobacteria strains.</title>
        <authorList>
            <person name="Klenk H.-P."/>
        </authorList>
    </citation>
    <scope>NUCLEOTIDE SEQUENCE [LARGE SCALE GENOMIC DNA]</scope>
    <source>
        <strain evidence="1 2">DSM 45823</strain>
    </source>
</reference>
<organism evidence="1 2">
    <name type="scientific">Thermomonospora cellulosilytica</name>
    <dbReference type="NCBI Taxonomy" id="1411118"/>
    <lineage>
        <taxon>Bacteria</taxon>
        <taxon>Bacillati</taxon>
        <taxon>Actinomycetota</taxon>
        <taxon>Actinomycetes</taxon>
        <taxon>Streptosporangiales</taxon>
        <taxon>Thermomonosporaceae</taxon>
        <taxon>Thermomonospora</taxon>
    </lineage>
</organism>
<evidence type="ECO:0000313" key="1">
    <source>
        <dbReference type="EMBL" id="MBA9004024.1"/>
    </source>
</evidence>
<comment type="caution">
    <text evidence="1">The sequence shown here is derived from an EMBL/GenBank/DDBJ whole genome shotgun (WGS) entry which is preliminary data.</text>
</comment>
<gene>
    <name evidence="1" type="ORF">HNR21_002906</name>
</gene>
<proteinExistence type="predicted"/>
<dbReference type="Proteomes" id="UP000539313">
    <property type="component" value="Unassembled WGS sequence"/>
</dbReference>
<keyword evidence="2" id="KW-1185">Reference proteome</keyword>
<dbReference type="RefSeq" id="WP_182705623.1">
    <property type="nucleotide sequence ID" value="NZ_JACJII010000001.1"/>
</dbReference>
<protein>
    <submittedName>
        <fullName evidence="1">Uncharacterized protein</fullName>
    </submittedName>
</protein>
<evidence type="ECO:0000313" key="2">
    <source>
        <dbReference type="Proteomes" id="UP000539313"/>
    </source>
</evidence>
<dbReference type="EMBL" id="JACJII010000001">
    <property type="protein sequence ID" value="MBA9004024.1"/>
    <property type="molecule type" value="Genomic_DNA"/>
</dbReference>